<proteinExistence type="predicted"/>
<evidence type="ECO:0000313" key="3">
    <source>
        <dbReference type="Proteomes" id="UP000483820"/>
    </source>
</evidence>
<feature type="region of interest" description="Disordered" evidence="1">
    <location>
        <begin position="23"/>
        <end position="108"/>
    </location>
</feature>
<dbReference type="GeneID" id="9810269"/>
<dbReference type="Proteomes" id="UP000483820">
    <property type="component" value="Chromosome X"/>
</dbReference>
<protein>
    <submittedName>
        <fullName evidence="2">Uncharacterized protein</fullName>
    </submittedName>
</protein>
<evidence type="ECO:0000256" key="1">
    <source>
        <dbReference type="SAM" id="MobiDB-lite"/>
    </source>
</evidence>
<feature type="compositionally biased region" description="Acidic residues" evidence="1">
    <location>
        <begin position="57"/>
        <end position="88"/>
    </location>
</feature>
<name>A0A6A5FTY3_CAERE</name>
<dbReference type="EMBL" id="WUAV01000006">
    <property type="protein sequence ID" value="KAF1745959.1"/>
    <property type="molecule type" value="Genomic_DNA"/>
</dbReference>
<dbReference type="RefSeq" id="XP_053578372.1">
    <property type="nucleotide sequence ID" value="XM_053734806.1"/>
</dbReference>
<gene>
    <name evidence="2" type="ORF">GCK72_022407</name>
</gene>
<accession>A0A6A5FTY3</accession>
<sequence length="164" mass="18435">MRSQELMRVLKTKAIMESSSIWRGYYEPPTPPPATNQLFQPMPKQNFVAPQPRDAQNYEEQDAGDADGEGAAENGEDPPGDAETEWIDSDSKDDTGAEPTLDFLIDRNYDCSDPTDRVMHQQEGPFKAIGGLSEDGRIVKDWMLDSYGPPHRKGYVPTEKEKEQ</sequence>
<dbReference type="KEGG" id="crq:GCK72_022407"/>
<dbReference type="AlphaFoldDB" id="A0A6A5FTY3"/>
<dbReference type="CTD" id="9810269"/>
<evidence type="ECO:0000313" key="2">
    <source>
        <dbReference type="EMBL" id="KAF1745959.1"/>
    </source>
</evidence>
<reference evidence="2 3" key="1">
    <citation type="submission" date="2019-12" db="EMBL/GenBank/DDBJ databases">
        <title>Chromosome-level assembly of the Caenorhabditis remanei genome.</title>
        <authorList>
            <person name="Teterina A.A."/>
            <person name="Willis J.H."/>
            <person name="Phillips P.C."/>
        </authorList>
    </citation>
    <scope>NUCLEOTIDE SEQUENCE [LARGE SCALE GENOMIC DNA]</scope>
    <source>
        <strain evidence="2 3">PX506</strain>
        <tissue evidence="2">Whole organism</tissue>
    </source>
</reference>
<organism evidence="2 3">
    <name type="scientific">Caenorhabditis remanei</name>
    <name type="common">Caenorhabditis vulgaris</name>
    <dbReference type="NCBI Taxonomy" id="31234"/>
    <lineage>
        <taxon>Eukaryota</taxon>
        <taxon>Metazoa</taxon>
        <taxon>Ecdysozoa</taxon>
        <taxon>Nematoda</taxon>
        <taxon>Chromadorea</taxon>
        <taxon>Rhabditida</taxon>
        <taxon>Rhabditina</taxon>
        <taxon>Rhabditomorpha</taxon>
        <taxon>Rhabditoidea</taxon>
        <taxon>Rhabditidae</taxon>
        <taxon>Peloderinae</taxon>
        <taxon>Caenorhabditis</taxon>
    </lineage>
</organism>
<comment type="caution">
    <text evidence="2">The sequence shown here is derived from an EMBL/GenBank/DDBJ whole genome shotgun (WGS) entry which is preliminary data.</text>
</comment>